<dbReference type="Proteomes" id="UP000800097">
    <property type="component" value="Unassembled WGS sequence"/>
</dbReference>
<gene>
    <name evidence="16" type="ORF">EI97DRAFT_363724</name>
</gene>
<dbReference type="GeneID" id="54548167"/>
<keyword evidence="6" id="KW-0132">Cell division</keyword>
<dbReference type="InterPro" id="IPR000938">
    <property type="entry name" value="CAP-Gly_domain"/>
</dbReference>
<keyword evidence="8" id="KW-0498">Mitosis</keyword>
<keyword evidence="5" id="KW-0963">Cytoplasm</keyword>
<dbReference type="GO" id="GO:0005874">
    <property type="term" value="C:microtubule"/>
    <property type="evidence" value="ECO:0007669"/>
    <property type="project" value="UniProtKB-KW"/>
</dbReference>
<feature type="compositionally biased region" description="Basic and acidic residues" evidence="14">
    <location>
        <begin position="975"/>
        <end position="988"/>
    </location>
</feature>
<keyword evidence="17" id="KW-1185">Reference proteome</keyword>
<evidence type="ECO:0000256" key="7">
    <source>
        <dbReference type="ARBA" id="ARBA00022701"/>
    </source>
</evidence>
<dbReference type="InterPro" id="IPR036859">
    <property type="entry name" value="CAP-Gly_dom_sf"/>
</dbReference>
<dbReference type="EMBL" id="ML986484">
    <property type="protein sequence ID" value="KAF2281428.1"/>
    <property type="molecule type" value="Genomic_DNA"/>
</dbReference>
<dbReference type="GO" id="GO:0005814">
    <property type="term" value="C:centriole"/>
    <property type="evidence" value="ECO:0007669"/>
    <property type="project" value="UniProtKB-SubCell"/>
</dbReference>
<organism evidence="16 17">
    <name type="scientific">Westerdykella ornata</name>
    <dbReference type="NCBI Taxonomy" id="318751"/>
    <lineage>
        <taxon>Eukaryota</taxon>
        <taxon>Fungi</taxon>
        <taxon>Dikarya</taxon>
        <taxon>Ascomycota</taxon>
        <taxon>Pezizomycotina</taxon>
        <taxon>Dothideomycetes</taxon>
        <taxon>Pleosporomycetidae</taxon>
        <taxon>Pleosporales</taxon>
        <taxon>Sporormiaceae</taxon>
        <taxon>Westerdykella</taxon>
    </lineage>
</organism>
<evidence type="ECO:0000259" key="15">
    <source>
        <dbReference type="SMART" id="SM01052"/>
    </source>
</evidence>
<feature type="compositionally biased region" description="Low complexity" evidence="14">
    <location>
        <begin position="66"/>
        <end position="77"/>
    </location>
</feature>
<feature type="compositionally biased region" description="Low complexity" evidence="14">
    <location>
        <begin position="96"/>
        <end position="109"/>
    </location>
</feature>
<dbReference type="GO" id="GO:0005819">
    <property type="term" value="C:spindle"/>
    <property type="evidence" value="ECO:0007669"/>
    <property type="project" value="UniProtKB-SubCell"/>
</dbReference>
<accession>A0A6A6JZY0</accession>
<sequence>MADFKVGQTIETNDGRRAIIRYIGDIHVASGTFCGLELPTATGKNDGSSIAKPPRPASRPTSVSGPTRAAPRAAAATNRLSTVISPAQPSARSPIRKSSISTASSAPPTNRLSRPSISAHRPSPSSANSTATVKSSRQSLANSKDAATIDTLETKLRHLEKQYTEAKEQLKELDRIQGDKARFEGLVQKLQSKCQAFHQENMELKAAMKRTESEVDRLSRAEQEHESILELATLDKEMAEERAEQAEAELQILRDRLEEKTLELDILQSEASLVTEDMSDEAKEAAGYFKLQRENERFKDALIRLKEITEEKEAEFKQQIRELEADVAEVEKLREEKTRLEALASEQEEAIDQLRAQVDTDNSWGEMVEELSYKTQQQAEQLAERDQVIRDLEALKELNDEIAEHQMEQANDLRAELDEKEAELAERMRIQEEQDATIAEQETLITKFRDFVADMQARMSDAESSKMMTEEQAKDVNARFNEVMELNRRLHNANLTSTGKIITSELQKLAAQEAQEELSVVRHYLADSPDVYQNSSLRSYFCVKRIDFKSNLTSSLLMSAGMRLGSPDDVDRFTQDMFRYDIVHQLTILGLRSAILSSSVSTSSIDQFNFFAFAFEELAPVERTVERCLDSISTDELNYKDTSATIRRVGEILATVVRKYQEVVPARPEDEIMFRISAMKSSFELIKASLDTLALSVETFGIQQDEPGDLLQTIMETIRKPSNEATQNILAVDKLLRTLQALRADSLYPDFPLGLEDIMANQEKIARAAEAAHRFAIQVGESTKPNPEKDSPSMLASDVAPIFNKQKEMLLADSELGNLSSFTPLINSWNEYGSILRNNIEIERGPAPWVLKSKELQATKMDRAEAEEKIQQILAEHRNALVQIREKDELIEIKDLEIEHLKAKTREAAAKVLELAQADEELEKQRKQYAKFEAEVKKDLEELRRLKEERREWEYYAAKNKQHEGMSEEEMGELAEPKKRETAPKSKISDATSFATLVSALENENHWLRRRENAEMFSLNLRDMLAKSREFQQ</sequence>
<feature type="non-terminal residue" evidence="16">
    <location>
        <position position="1033"/>
    </location>
</feature>
<dbReference type="Pfam" id="PF01302">
    <property type="entry name" value="CAP_GLY"/>
    <property type="match status" value="1"/>
</dbReference>
<feature type="coiled-coil region" evidence="13">
    <location>
        <begin position="149"/>
        <end position="357"/>
    </location>
</feature>
<evidence type="ECO:0000256" key="3">
    <source>
        <dbReference type="ARBA" id="ARBA00004544"/>
    </source>
</evidence>
<keyword evidence="11" id="KW-0206">Cytoskeleton</keyword>
<evidence type="ECO:0000256" key="10">
    <source>
        <dbReference type="ARBA" id="ARBA00023054"/>
    </source>
</evidence>
<dbReference type="GO" id="GO:0030286">
    <property type="term" value="C:dynein complex"/>
    <property type="evidence" value="ECO:0007669"/>
    <property type="project" value="UniProtKB-KW"/>
</dbReference>
<dbReference type="OrthoDB" id="2130750at2759"/>
<dbReference type="PANTHER" id="PTHR18916:SF6">
    <property type="entry name" value="DYNACTIN SUBUNIT 1"/>
    <property type="match status" value="1"/>
</dbReference>
<protein>
    <recommendedName>
        <fullName evidence="15">CAP-Gly domain-containing protein</fullName>
    </recommendedName>
</protein>
<feature type="coiled-coil region" evidence="13">
    <location>
        <begin position="856"/>
        <end position="949"/>
    </location>
</feature>
<reference evidence="16" key="1">
    <citation type="journal article" date="2020" name="Stud. Mycol.">
        <title>101 Dothideomycetes genomes: a test case for predicting lifestyles and emergence of pathogens.</title>
        <authorList>
            <person name="Haridas S."/>
            <person name="Albert R."/>
            <person name="Binder M."/>
            <person name="Bloem J."/>
            <person name="Labutti K."/>
            <person name="Salamov A."/>
            <person name="Andreopoulos B."/>
            <person name="Baker S."/>
            <person name="Barry K."/>
            <person name="Bills G."/>
            <person name="Bluhm B."/>
            <person name="Cannon C."/>
            <person name="Castanera R."/>
            <person name="Culley D."/>
            <person name="Daum C."/>
            <person name="Ezra D."/>
            <person name="Gonzalez J."/>
            <person name="Henrissat B."/>
            <person name="Kuo A."/>
            <person name="Liang C."/>
            <person name="Lipzen A."/>
            <person name="Lutzoni F."/>
            <person name="Magnuson J."/>
            <person name="Mondo S."/>
            <person name="Nolan M."/>
            <person name="Ohm R."/>
            <person name="Pangilinan J."/>
            <person name="Park H.-J."/>
            <person name="Ramirez L."/>
            <person name="Alfaro M."/>
            <person name="Sun H."/>
            <person name="Tritt A."/>
            <person name="Yoshinaga Y."/>
            <person name="Zwiers L.-H."/>
            <person name="Turgeon B."/>
            <person name="Goodwin S."/>
            <person name="Spatafora J."/>
            <person name="Crous P."/>
            <person name="Grigoriev I."/>
        </authorList>
    </citation>
    <scope>NUCLEOTIDE SEQUENCE</scope>
    <source>
        <strain evidence="16">CBS 379.55</strain>
    </source>
</reference>
<dbReference type="PANTHER" id="PTHR18916">
    <property type="entry name" value="DYNACTIN 1-RELATED MICROTUBULE-BINDING"/>
    <property type="match status" value="1"/>
</dbReference>
<feature type="region of interest" description="Disordered" evidence="14">
    <location>
        <begin position="42"/>
        <end position="145"/>
    </location>
</feature>
<feature type="compositionally biased region" description="Polar residues" evidence="14">
    <location>
        <begin position="78"/>
        <end position="91"/>
    </location>
</feature>
<dbReference type="InterPro" id="IPR022157">
    <property type="entry name" value="Dynactin"/>
</dbReference>
<comment type="subcellular location">
    <subcellularLocation>
        <location evidence="3">Cytoplasm</location>
        <location evidence="3">Cell cortex</location>
    </subcellularLocation>
    <subcellularLocation>
        <location evidence="1">Cytoplasm</location>
        <location evidence="1">Cytoskeleton</location>
        <location evidence="1">Microtubule organizing center</location>
        <location evidence="1">Centrosome</location>
        <location evidence="1">Centriole</location>
    </subcellularLocation>
    <subcellularLocation>
        <location evidence="2">Cytoplasm</location>
        <location evidence="2">Cytoskeleton</location>
        <location evidence="2">Spindle</location>
    </subcellularLocation>
</comment>
<feature type="coiled-coil region" evidence="13">
    <location>
        <begin position="388"/>
        <end position="472"/>
    </location>
</feature>
<evidence type="ECO:0000256" key="9">
    <source>
        <dbReference type="ARBA" id="ARBA00023017"/>
    </source>
</evidence>
<evidence type="ECO:0000256" key="2">
    <source>
        <dbReference type="ARBA" id="ARBA00004186"/>
    </source>
</evidence>
<keyword evidence="9" id="KW-0243">Dynein</keyword>
<dbReference type="Gene3D" id="2.30.30.190">
    <property type="entry name" value="CAP Gly-rich-like domain"/>
    <property type="match status" value="1"/>
</dbReference>
<feature type="compositionally biased region" description="Polar residues" evidence="14">
    <location>
        <begin position="123"/>
        <end position="142"/>
    </location>
</feature>
<feature type="region of interest" description="Disordered" evidence="14">
    <location>
        <begin position="962"/>
        <end position="989"/>
    </location>
</feature>
<evidence type="ECO:0000256" key="4">
    <source>
        <dbReference type="ARBA" id="ARBA00011010"/>
    </source>
</evidence>
<evidence type="ECO:0000256" key="1">
    <source>
        <dbReference type="ARBA" id="ARBA00004114"/>
    </source>
</evidence>
<comment type="similarity">
    <text evidence="4">Belongs to the dynactin 150 kDa subunit family.</text>
</comment>
<evidence type="ECO:0000256" key="14">
    <source>
        <dbReference type="SAM" id="MobiDB-lite"/>
    </source>
</evidence>
<feature type="domain" description="CAP-Gly" evidence="15">
    <location>
        <begin position="6"/>
        <end position="57"/>
    </location>
</feature>
<evidence type="ECO:0000256" key="5">
    <source>
        <dbReference type="ARBA" id="ARBA00022490"/>
    </source>
</evidence>
<dbReference type="SUPFAM" id="SSF74924">
    <property type="entry name" value="Cap-Gly domain"/>
    <property type="match status" value="1"/>
</dbReference>
<evidence type="ECO:0000256" key="11">
    <source>
        <dbReference type="ARBA" id="ARBA00023212"/>
    </source>
</evidence>
<evidence type="ECO:0000256" key="6">
    <source>
        <dbReference type="ARBA" id="ARBA00022618"/>
    </source>
</evidence>
<dbReference type="RefSeq" id="XP_033658965.1">
    <property type="nucleotide sequence ID" value="XM_033794992.1"/>
</dbReference>
<evidence type="ECO:0000256" key="8">
    <source>
        <dbReference type="ARBA" id="ARBA00022776"/>
    </source>
</evidence>
<evidence type="ECO:0000256" key="12">
    <source>
        <dbReference type="ARBA" id="ARBA00023306"/>
    </source>
</evidence>
<keyword evidence="10 13" id="KW-0175">Coiled coil</keyword>
<evidence type="ECO:0000256" key="13">
    <source>
        <dbReference type="SAM" id="Coils"/>
    </source>
</evidence>
<proteinExistence type="inferred from homology"/>
<evidence type="ECO:0000313" key="16">
    <source>
        <dbReference type="EMBL" id="KAF2281428.1"/>
    </source>
</evidence>
<dbReference type="Pfam" id="PF12455">
    <property type="entry name" value="Dynactin"/>
    <property type="match status" value="1"/>
</dbReference>
<dbReference type="AlphaFoldDB" id="A0A6A6JZY0"/>
<keyword evidence="7" id="KW-0493">Microtubule</keyword>
<name>A0A6A6JZY0_WESOR</name>
<keyword evidence="12" id="KW-0131">Cell cycle</keyword>
<dbReference type="SMART" id="SM01052">
    <property type="entry name" value="CAP_GLY"/>
    <property type="match status" value="1"/>
</dbReference>
<evidence type="ECO:0000313" key="17">
    <source>
        <dbReference type="Proteomes" id="UP000800097"/>
    </source>
</evidence>
<dbReference type="GO" id="GO:0051301">
    <property type="term" value="P:cell division"/>
    <property type="evidence" value="ECO:0007669"/>
    <property type="project" value="UniProtKB-KW"/>
</dbReference>